<dbReference type="GO" id="GO:0004526">
    <property type="term" value="F:ribonuclease P activity"/>
    <property type="evidence" value="ECO:0007669"/>
    <property type="project" value="UniProtKB-UniRule"/>
</dbReference>
<reference evidence="9 10" key="1">
    <citation type="submission" date="2019-01" db="EMBL/GenBank/DDBJ databases">
        <title>Sinorhodobacter populi sp. nov. isolated from the symptomatic bark tissue of Populus euramericana canker.</title>
        <authorList>
            <person name="Xu G."/>
        </authorList>
    </citation>
    <scope>NUCLEOTIDE SEQUENCE [LARGE SCALE GENOMIC DNA]</scope>
    <source>
        <strain evidence="9 10">CGMCC 1.12963</strain>
    </source>
</reference>
<keyword evidence="10" id="KW-1185">Reference proteome</keyword>
<keyword evidence="4 6" id="KW-0378">Hydrolase</keyword>
<dbReference type="EC" id="3.1.26.5" evidence="6 7"/>
<evidence type="ECO:0000256" key="5">
    <source>
        <dbReference type="ARBA" id="ARBA00022884"/>
    </source>
</evidence>
<gene>
    <name evidence="6 9" type="primary">rnpA</name>
    <name evidence="9" type="ORF">EOW66_12190</name>
</gene>
<dbReference type="PANTHER" id="PTHR33992">
    <property type="entry name" value="RIBONUCLEASE P PROTEIN COMPONENT"/>
    <property type="match status" value="1"/>
</dbReference>
<evidence type="ECO:0000256" key="4">
    <source>
        <dbReference type="ARBA" id="ARBA00022801"/>
    </source>
</evidence>
<dbReference type="Proteomes" id="UP000288071">
    <property type="component" value="Unassembled WGS sequence"/>
</dbReference>
<dbReference type="InterPro" id="IPR020568">
    <property type="entry name" value="Ribosomal_Su5_D2-typ_SF"/>
</dbReference>
<dbReference type="GO" id="GO:0000049">
    <property type="term" value="F:tRNA binding"/>
    <property type="evidence" value="ECO:0007669"/>
    <property type="project" value="UniProtKB-UniRule"/>
</dbReference>
<proteinExistence type="inferred from homology"/>
<dbReference type="RefSeq" id="WP_128156605.1">
    <property type="nucleotide sequence ID" value="NZ_JBHSOM010000026.1"/>
</dbReference>
<keyword evidence="1 6" id="KW-0819">tRNA processing</keyword>
<dbReference type="GO" id="GO:0042781">
    <property type="term" value="F:3'-tRNA processing endoribonuclease activity"/>
    <property type="evidence" value="ECO:0007669"/>
    <property type="project" value="TreeGrafter"/>
</dbReference>
<comment type="caution">
    <text evidence="9">The sequence shown here is derived from an EMBL/GenBank/DDBJ whole genome shotgun (WGS) entry which is preliminary data.</text>
</comment>
<protein>
    <recommendedName>
        <fullName evidence="6 7">Ribonuclease P protein component</fullName>
        <shortName evidence="6">RNase P protein</shortName>
        <shortName evidence="6">RNaseP protein</shortName>
        <ecNumber evidence="6 7">3.1.26.5</ecNumber>
    </recommendedName>
    <alternativeName>
        <fullName evidence="6">Protein C5</fullName>
    </alternativeName>
</protein>
<organism evidence="9 10">
    <name type="scientific">Paenirhodobacter huangdaonensis</name>
    <dbReference type="NCBI Taxonomy" id="2501515"/>
    <lineage>
        <taxon>Bacteria</taxon>
        <taxon>Pseudomonadati</taxon>
        <taxon>Pseudomonadota</taxon>
        <taxon>Alphaproteobacteria</taxon>
        <taxon>Rhodobacterales</taxon>
        <taxon>Rhodobacter group</taxon>
        <taxon>Paenirhodobacter</taxon>
    </lineage>
</organism>
<dbReference type="GO" id="GO:0001682">
    <property type="term" value="P:tRNA 5'-leader removal"/>
    <property type="evidence" value="ECO:0007669"/>
    <property type="project" value="UniProtKB-UniRule"/>
</dbReference>
<keyword evidence="3 6" id="KW-0255">Endonuclease</keyword>
<dbReference type="NCBIfam" id="TIGR00188">
    <property type="entry name" value="rnpA"/>
    <property type="match status" value="1"/>
</dbReference>
<dbReference type="InterPro" id="IPR014721">
    <property type="entry name" value="Ribsml_uS5_D2-typ_fold_subgr"/>
</dbReference>
<feature type="region of interest" description="Disordered" evidence="8">
    <location>
        <begin position="1"/>
        <end position="24"/>
    </location>
</feature>
<comment type="similarity">
    <text evidence="6">Belongs to the RnpA family.</text>
</comment>
<keyword evidence="5 6" id="KW-0694">RNA-binding</keyword>
<dbReference type="GO" id="GO:0030677">
    <property type="term" value="C:ribonuclease P complex"/>
    <property type="evidence" value="ECO:0007669"/>
    <property type="project" value="TreeGrafter"/>
</dbReference>
<dbReference type="Gene3D" id="3.30.230.10">
    <property type="match status" value="1"/>
</dbReference>
<evidence type="ECO:0000256" key="1">
    <source>
        <dbReference type="ARBA" id="ARBA00022694"/>
    </source>
</evidence>
<evidence type="ECO:0000256" key="2">
    <source>
        <dbReference type="ARBA" id="ARBA00022722"/>
    </source>
</evidence>
<dbReference type="Pfam" id="PF00825">
    <property type="entry name" value="Ribonuclease_P"/>
    <property type="match status" value="1"/>
</dbReference>
<evidence type="ECO:0000256" key="3">
    <source>
        <dbReference type="ARBA" id="ARBA00022759"/>
    </source>
</evidence>
<name>A0A3S3LYZ2_9RHOB</name>
<evidence type="ECO:0000313" key="10">
    <source>
        <dbReference type="Proteomes" id="UP000288071"/>
    </source>
</evidence>
<evidence type="ECO:0000256" key="8">
    <source>
        <dbReference type="SAM" id="MobiDB-lite"/>
    </source>
</evidence>
<accession>A0A3S3LYZ2</accession>
<dbReference type="PANTHER" id="PTHR33992:SF1">
    <property type="entry name" value="RIBONUCLEASE P PROTEIN COMPONENT"/>
    <property type="match status" value="1"/>
</dbReference>
<feature type="region of interest" description="Disordered" evidence="8">
    <location>
        <begin position="144"/>
        <end position="167"/>
    </location>
</feature>
<evidence type="ECO:0000313" key="9">
    <source>
        <dbReference type="EMBL" id="RWR51729.1"/>
    </source>
</evidence>
<dbReference type="HAMAP" id="MF_00227">
    <property type="entry name" value="RNase_P"/>
    <property type="match status" value="1"/>
</dbReference>
<keyword evidence="2 6" id="KW-0540">Nuclease</keyword>
<evidence type="ECO:0000256" key="6">
    <source>
        <dbReference type="HAMAP-Rule" id="MF_00227"/>
    </source>
</evidence>
<dbReference type="EMBL" id="SAVA01000006">
    <property type="protein sequence ID" value="RWR51729.1"/>
    <property type="molecule type" value="Genomic_DNA"/>
</dbReference>
<dbReference type="InterPro" id="IPR000100">
    <property type="entry name" value="RNase_P"/>
</dbReference>
<dbReference type="SUPFAM" id="SSF54211">
    <property type="entry name" value="Ribosomal protein S5 domain 2-like"/>
    <property type="match status" value="1"/>
</dbReference>
<comment type="function">
    <text evidence="6">RNaseP catalyzes the removal of the 5'-leader sequence from pre-tRNA to produce the mature 5'-terminus. It can also cleave other RNA substrates such as 4.5S RNA. The protein component plays an auxiliary but essential role in vivo by binding to the 5'-leader sequence and broadening the substrate specificity of the ribozyme.</text>
</comment>
<sequence length="167" mass="18158">MTPPEAPVTDPQGRGAGSAPAVSVYPETAPVPRIEVLRKRADFLRAAAALRQGTPGFLLQARARRPEETALPGLVRVGFTCSKKVGNSVLRNRARRRLREIARLVLTGLAQPGWDYVLVGRPEATISRDFAALQADLARALRDVHSGRAQQARPRTEPAKGRRRGKG</sequence>
<comment type="catalytic activity">
    <reaction evidence="6">
        <text>Endonucleolytic cleavage of RNA, removing 5'-extranucleotides from tRNA precursor.</text>
        <dbReference type="EC" id="3.1.26.5"/>
    </reaction>
</comment>
<reference evidence="10" key="2">
    <citation type="submission" date="2019-01" db="EMBL/GenBank/DDBJ databases">
        <title>Sinorhodobacter populi sp. nov. isolated from the symptomatic bark tissue of Populus euramericana canker.</title>
        <authorList>
            <person name="Li Y."/>
        </authorList>
    </citation>
    <scope>NUCLEOTIDE SEQUENCE [LARGE SCALE GENOMIC DNA]</scope>
    <source>
        <strain evidence="10">CGMCC 1.12963</strain>
    </source>
</reference>
<comment type="subunit">
    <text evidence="6">Consists of a catalytic RNA component (M1 or rnpB) and a protein subunit.</text>
</comment>
<dbReference type="AlphaFoldDB" id="A0A3S3LYZ2"/>
<evidence type="ECO:0000256" key="7">
    <source>
        <dbReference type="NCBIfam" id="TIGR00188"/>
    </source>
</evidence>